<comment type="function">
    <text evidence="5">Involved in endoplasmic reticulum-associated protein degradation (ERAD). Acts as a platform to recruit both UBQLN1 and VCP to the ER during ERAD.</text>
</comment>
<feature type="region of interest" description="Disordered" evidence="6">
    <location>
        <begin position="114"/>
        <end position="154"/>
    </location>
</feature>
<dbReference type="RefSeq" id="XP_064675006.1">
    <property type="nucleotide sequence ID" value="XM_064812862.1"/>
</dbReference>
<dbReference type="InterPro" id="IPR029071">
    <property type="entry name" value="Ubiquitin-like_domsf"/>
</dbReference>
<evidence type="ECO:0000313" key="10">
    <source>
        <dbReference type="Proteomes" id="UP001302812"/>
    </source>
</evidence>
<evidence type="ECO:0000313" key="9">
    <source>
        <dbReference type="EMBL" id="KAK4117436.1"/>
    </source>
</evidence>
<feature type="compositionally biased region" description="Basic and acidic residues" evidence="6">
    <location>
        <begin position="239"/>
        <end position="250"/>
    </location>
</feature>
<dbReference type="Proteomes" id="UP001302812">
    <property type="component" value="Unassembled WGS sequence"/>
</dbReference>
<keyword evidence="7" id="KW-0472">Membrane</keyword>
<evidence type="ECO:0000256" key="1">
    <source>
        <dbReference type="ARBA" id="ARBA00004406"/>
    </source>
</evidence>
<dbReference type="Gene3D" id="3.40.30.10">
    <property type="entry name" value="Glutaredoxin"/>
    <property type="match status" value="1"/>
</dbReference>
<keyword evidence="10" id="KW-1185">Reference proteome</keyword>
<accession>A0AAN6TNU7</accession>
<feature type="compositionally biased region" description="Basic and acidic residues" evidence="6">
    <location>
        <begin position="448"/>
        <end position="457"/>
    </location>
</feature>
<reference evidence="9" key="1">
    <citation type="journal article" date="2023" name="Mol. Phylogenet. Evol.">
        <title>Genome-scale phylogeny and comparative genomics of the fungal order Sordariales.</title>
        <authorList>
            <person name="Hensen N."/>
            <person name="Bonometti L."/>
            <person name="Westerberg I."/>
            <person name="Brannstrom I.O."/>
            <person name="Guillou S."/>
            <person name="Cros-Aarteil S."/>
            <person name="Calhoun S."/>
            <person name="Haridas S."/>
            <person name="Kuo A."/>
            <person name="Mondo S."/>
            <person name="Pangilinan J."/>
            <person name="Riley R."/>
            <person name="LaButti K."/>
            <person name="Andreopoulos B."/>
            <person name="Lipzen A."/>
            <person name="Chen C."/>
            <person name="Yan M."/>
            <person name="Daum C."/>
            <person name="Ng V."/>
            <person name="Clum A."/>
            <person name="Steindorff A."/>
            <person name="Ohm R.A."/>
            <person name="Martin F."/>
            <person name="Silar P."/>
            <person name="Natvig D.O."/>
            <person name="Lalanne C."/>
            <person name="Gautier V."/>
            <person name="Ament-Velasquez S.L."/>
            <person name="Kruys A."/>
            <person name="Hutchinson M.I."/>
            <person name="Powell A.J."/>
            <person name="Barry K."/>
            <person name="Miller A.N."/>
            <person name="Grigoriev I.V."/>
            <person name="Debuchy R."/>
            <person name="Gladieux P."/>
            <person name="Hiltunen Thoren M."/>
            <person name="Johannesson H."/>
        </authorList>
    </citation>
    <scope>NUCLEOTIDE SEQUENCE</scope>
    <source>
        <strain evidence="9">CBS 508.74</strain>
    </source>
</reference>
<dbReference type="GeneID" id="89936987"/>
<feature type="transmembrane region" description="Helical" evidence="7">
    <location>
        <begin position="378"/>
        <end position="397"/>
    </location>
</feature>
<dbReference type="SUPFAM" id="SSF54236">
    <property type="entry name" value="Ubiquitin-like"/>
    <property type="match status" value="1"/>
</dbReference>
<evidence type="ECO:0000256" key="4">
    <source>
        <dbReference type="ARBA" id="ARBA00041575"/>
    </source>
</evidence>
<comment type="subunit">
    <text evidence="3">Directly interacts with VCP. Interacts with UBQLN1. Forms a complex with VCP and UBQLN1.</text>
</comment>
<dbReference type="Gene3D" id="3.10.20.90">
    <property type="entry name" value="Phosphatidylinositol 3-kinase Catalytic Subunit, Chain A, domain 1"/>
    <property type="match status" value="1"/>
</dbReference>
<evidence type="ECO:0000256" key="5">
    <source>
        <dbReference type="ARBA" id="ARBA00046062"/>
    </source>
</evidence>
<dbReference type="GO" id="GO:0006986">
    <property type="term" value="P:response to unfolded protein"/>
    <property type="evidence" value="ECO:0007669"/>
    <property type="project" value="UniProtKB-KW"/>
</dbReference>
<feature type="compositionally biased region" description="Polar residues" evidence="6">
    <location>
        <begin position="458"/>
        <end position="471"/>
    </location>
</feature>
<keyword evidence="7" id="KW-0812">Transmembrane</keyword>
<dbReference type="InterPro" id="IPR036249">
    <property type="entry name" value="Thioredoxin-like_sf"/>
</dbReference>
<gene>
    <name evidence="9" type="ORF">N656DRAFT_743733</name>
</gene>
<organism evidence="9 10">
    <name type="scientific">Canariomyces notabilis</name>
    <dbReference type="NCBI Taxonomy" id="2074819"/>
    <lineage>
        <taxon>Eukaryota</taxon>
        <taxon>Fungi</taxon>
        <taxon>Dikarya</taxon>
        <taxon>Ascomycota</taxon>
        <taxon>Pezizomycotina</taxon>
        <taxon>Sordariomycetes</taxon>
        <taxon>Sordariomycetidae</taxon>
        <taxon>Sordariales</taxon>
        <taxon>Chaetomiaceae</taxon>
        <taxon>Canariomyces</taxon>
    </lineage>
</organism>
<keyword evidence="2" id="KW-0834">Unfolded protein response</keyword>
<feature type="compositionally biased region" description="Low complexity" evidence="6">
    <location>
        <begin position="117"/>
        <end position="127"/>
    </location>
</feature>
<dbReference type="Pfam" id="PF23187">
    <property type="entry name" value="UBX7_N"/>
    <property type="match status" value="1"/>
</dbReference>
<dbReference type="GO" id="GO:0036503">
    <property type="term" value="P:ERAD pathway"/>
    <property type="evidence" value="ECO:0007669"/>
    <property type="project" value="TreeGrafter"/>
</dbReference>
<dbReference type="InterPro" id="IPR001012">
    <property type="entry name" value="UBX_dom"/>
</dbReference>
<feature type="region of interest" description="Disordered" evidence="6">
    <location>
        <begin position="166"/>
        <end position="220"/>
    </location>
</feature>
<evidence type="ECO:0000256" key="7">
    <source>
        <dbReference type="SAM" id="Phobius"/>
    </source>
</evidence>
<dbReference type="CDD" id="cd01767">
    <property type="entry name" value="UBX"/>
    <property type="match status" value="1"/>
</dbReference>
<evidence type="ECO:0000256" key="2">
    <source>
        <dbReference type="ARBA" id="ARBA00023230"/>
    </source>
</evidence>
<dbReference type="PANTHER" id="PTHR46424">
    <property type="entry name" value="UBX DOMAIN-CONTAINING PROTEIN 4"/>
    <property type="match status" value="1"/>
</dbReference>
<dbReference type="SMART" id="SM00166">
    <property type="entry name" value="UBX"/>
    <property type="match status" value="1"/>
</dbReference>
<feature type="domain" description="UBX" evidence="8">
    <location>
        <begin position="269"/>
        <end position="350"/>
    </location>
</feature>
<sequence>MTFFLGSLQEGIAAALQQAKSVVCFVTDGADESKLWEHEFLAEEEIASLLESQSVALRMAAGSQEEGFLAQLYPIPKKPTIVVIKNAQLKEYIAGGVTKEEFMRRLKAALAPAELVPPQTQPATAPAGPSNQTTRSGDSSSIPDQASPPPPDESRVQALLAERAARLSEKKRKDEEEAKRQRAEKAKAKAEAETAGLRKHDPQSQHAETLRKKQREAREERQRILKAIEDDKAARKARRAELEAERKAAENQDTTPFAPASQLFPSSGKLSEHCSLQVRLLDGSTIRSRFSSDETLKDVRQWVDSTRKDGKQPYTFKVLLTPLPSKRIDVTEESQSLRALELAPSSTLILVPVPKYTAAYSNPSSGAAEPQGNVFQRIIAYILAVITRFFGTVFAFFSTLFSTAGQQPPAAAASEPAVASTSQSRTGGGADAAPPTRRSGPRIAGLVHPEEKRRREQQYYNGNSTNFQSNPDDGDEE</sequence>
<feature type="region of interest" description="Disordered" evidence="6">
    <location>
        <begin position="412"/>
        <end position="477"/>
    </location>
</feature>
<evidence type="ECO:0000256" key="6">
    <source>
        <dbReference type="SAM" id="MobiDB-lite"/>
    </source>
</evidence>
<proteinExistence type="predicted"/>
<evidence type="ECO:0000256" key="3">
    <source>
        <dbReference type="ARBA" id="ARBA00038812"/>
    </source>
</evidence>
<protein>
    <recommendedName>
        <fullName evidence="4">UBX domain-containing protein 2</fullName>
    </recommendedName>
</protein>
<dbReference type="SUPFAM" id="SSF52833">
    <property type="entry name" value="Thioredoxin-like"/>
    <property type="match status" value="1"/>
</dbReference>
<feature type="compositionally biased region" description="Low complexity" evidence="6">
    <location>
        <begin position="412"/>
        <end position="422"/>
    </location>
</feature>
<feature type="region of interest" description="Disordered" evidence="6">
    <location>
        <begin position="239"/>
        <end position="268"/>
    </location>
</feature>
<dbReference type="PANTHER" id="PTHR46424:SF1">
    <property type="entry name" value="UBX DOMAIN-CONTAINING PROTEIN 4"/>
    <property type="match status" value="1"/>
</dbReference>
<dbReference type="PROSITE" id="PS50033">
    <property type="entry name" value="UBX"/>
    <property type="match status" value="1"/>
</dbReference>
<dbReference type="EMBL" id="MU853332">
    <property type="protein sequence ID" value="KAK4117436.1"/>
    <property type="molecule type" value="Genomic_DNA"/>
</dbReference>
<dbReference type="AlphaFoldDB" id="A0AAN6TNU7"/>
<comment type="subcellular location">
    <subcellularLocation>
        <location evidence="1">Endoplasmic reticulum membrane</location>
        <topology evidence="1">Peripheral membrane protein</topology>
    </subcellularLocation>
</comment>
<keyword evidence="7" id="KW-1133">Transmembrane helix</keyword>
<dbReference type="GO" id="GO:0005789">
    <property type="term" value="C:endoplasmic reticulum membrane"/>
    <property type="evidence" value="ECO:0007669"/>
    <property type="project" value="UniProtKB-SubCell"/>
</dbReference>
<name>A0AAN6TNU7_9PEZI</name>
<reference evidence="9" key="2">
    <citation type="submission" date="2023-05" db="EMBL/GenBank/DDBJ databases">
        <authorList>
            <consortium name="Lawrence Berkeley National Laboratory"/>
            <person name="Steindorff A."/>
            <person name="Hensen N."/>
            <person name="Bonometti L."/>
            <person name="Westerberg I."/>
            <person name="Brannstrom I.O."/>
            <person name="Guillou S."/>
            <person name="Cros-Aarteil S."/>
            <person name="Calhoun S."/>
            <person name="Haridas S."/>
            <person name="Kuo A."/>
            <person name="Mondo S."/>
            <person name="Pangilinan J."/>
            <person name="Riley R."/>
            <person name="Labutti K."/>
            <person name="Andreopoulos B."/>
            <person name="Lipzen A."/>
            <person name="Chen C."/>
            <person name="Yanf M."/>
            <person name="Daum C."/>
            <person name="Ng V."/>
            <person name="Clum A."/>
            <person name="Ohm R."/>
            <person name="Martin F."/>
            <person name="Silar P."/>
            <person name="Natvig D."/>
            <person name="Lalanne C."/>
            <person name="Gautier V."/>
            <person name="Ament-Velasquez S.L."/>
            <person name="Kruys A."/>
            <person name="Hutchinson M.I."/>
            <person name="Powell A.J."/>
            <person name="Barry K."/>
            <person name="Miller A.N."/>
            <person name="Grigoriev I.V."/>
            <person name="Debuchy R."/>
            <person name="Gladieux P."/>
            <person name="Thoren M.H."/>
            <person name="Johannesson H."/>
        </authorList>
    </citation>
    <scope>NUCLEOTIDE SEQUENCE</scope>
    <source>
        <strain evidence="9">CBS 508.74</strain>
    </source>
</reference>
<dbReference type="Pfam" id="PF00789">
    <property type="entry name" value="UBX"/>
    <property type="match status" value="1"/>
</dbReference>
<comment type="caution">
    <text evidence="9">The sequence shown here is derived from an EMBL/GenBank/DDBJ whole genome shotgun (WGS) entry which is preliminary data.</text>
</comment>
<feature type="compositionally biased region" description="Polar residues" evidence="6">
    <location>
        <begin position="129"/>
        <end position="144"/>
    </location>
</feature>
<evidence type="ECO:0000259" key="8">
    <source>
        <dbReference type="PROSITE" id="PS50033"/>
    </source>
</evidence>